<comment type="pathway">
    <text evidence="1">Isoprenoid biosynthesis; isopentenyl diphosphate biosynthesis via DXP pathway; isopentenyl diphosphate from 1-deoxy-D-xylulose 5-phosphate: step 2/6.</text>
</comment>
<dbReference type="HAMAP" id="MF_00108">
    <property type="entry name" value="IspD"/>
    <property type="match status" value="1"/>
</dbReference>
<dbReference type="PANTHER" id="PTHR32125">
    <property type="entry name" value="2-C-METHYL-D-ERYTHRITOL 4-PHOSPHATE CYTIDYLYLTRANSFERASE, CHLOROPLASTIC"/>
    <property type="match status" value="1"/>
</dbReference>
<evidence type="ECO:0000256" key="2">
    <source>
        <dbReference type="ARBA" id="ARBA00009789"/>
    </source>
</evidence>
<dbReference type="FunFam" id="3.90.550.10:FF:000003">
    <property type="entry name" value="2-C-methyl-D-erythritol 4-phosphate cytidylyltransferase"/>
    <property type="match status" value="1"/>
</dbReference>
<dbReference type="Gene3D" id="3.90.550.10">
    <property type="entry name" value="Spore Coat Polysaccharide Biosynthesis Protein SpsA, Chain A"/>
    <property type="match status" value="1"/>
</dbReference>
<organism evidence="7">
    <name type="scientific">freshwater metagenome</name>
    <dbReference type="NCBI Taxonomy" id="449393"/>
    <lineage>
        <taxon>unclassified sequences</taxon>
        <taxon>metagenomes</taxon>
        <taxon>ecological metagenomes</taxon>
    </lineage>
</organism>
<proteinExistence type="inferred from homology"/>
<dbReference type="UniPathway" id="UPA00056">
    <property type="reaction ID" value="UER00093"/>
</dbReference>
<dbReference type="GO" id="GO:0050518">
    <property type="term" value="F:2-C-methyl-D-erythritol 4-phosphate cytidylyltransferase activity"/>
    <property type="evidence" value="ECO:0007669"/>
    <property type="project" value="UniProtKB-EC"/>
</dbReference>
<evidence type="ECO:0000256" key="4">
    <source>
        <dbReference type="ARBA" id="ARBA00022679"/>
    </source>
</evidence>
<evidence type="ECO:0000313" key="7">
    <source>
        <dbReference type="EMBL" id="CAB5029892.1"/>
    </source>
</evidence>
<dbReference type="InterPro" id="IPR034683">
    <property type="entry name" value="IspD/TarI"/>
</dbReference>
<evidence type="ECO:0000256" key="5">
    <source>
        <dbReference type="ARBA" id="ARBA00022695"/>
    </source>
</evidence>
<dbReference type="InterPro" id="IPR018294">
    <property type="entry name" value="ISPD_synthase_CS"/>
</dbReference>
<dbReference type="AlphaFoldDB" id="A0A6J7RML1"/>
<name>A0A6J7RML1_9ZZZZ</name>
<evidence type="ECO:0000313" key="8">
    <source>
        <dbReference type="EMBL" id="CAB5063279.1"/>
    </source>
</evidence>
<dbReference type="EMBL" id="CAFBQU010000010">
    <property type="protein sequence ID" value="CAB5063279.1"/>
    <property type="molecule type" value="Genomic_DNA"/>
</dbReference>
<keyword evidence="4" id="KW-0808">Transferase</keyword>
<evidence type="ECO:0000256" key="3">
    <source>
        <dbReference type="ARBA" id="ARBA00012526"/>
    </source>
</evidence>
<evidence type="ECO:0000256" key="6">
    <source>
        <dbReference type="ARBA" id="ARBA00023229"/>
    </source>
</evidence>
<dbReference type="PROSITE" id="PS01295">
    <property type="entry name" value="ISPD"/>
    <property type="match status" value="1"/>
</dbReference>
<dbReference type="NCBIfam" id="TIGR00453">
    <property type="entry name" value="ispD"/>
    <property type="match status" value="1"/>
</dbReference>
<dbReference type="SUPFAM" id="SSF53448">
    <property type="entry name" value="Nucleotide-diphospho-sugar transferases"/>
    <property type="match status" value="1"/>
</dbReference>
<reference evidence="7" key="1">
    <citation type="submission" date="2020-05" db="EMBL/GenBank/DDBJ databases">
        <authorList>
            <person name="Chiriac C."/>
            <person name="Salcher M."/>
            <person name="Ghai R."/>
            <person name="Kavagutti S V."/>
        </authorList>
    </citation>
    <scope>NUCLEOTIDE SEQUENCE</scope>
</reference>
<dbReference type="EC" id="2.7.7.60" evidence="3"/>
<dbReference type="InterPro" id="IPR001228">
    <property type="entry name" value="IspD"/>
</dbReference>
<dbReference type="InterPro" id="IPR050088">
    <property type="entry name" value="IspD/TarI_cytidylyltransf_bact"/>
</dbReference>
<sequence length="234" mass="24600">MPTGTSRAMFDPTGVWTIVVAGGSGQRFGAQKQFLALGSRAMVAWAVDAALQVSAGVVVVVPEMSDFVSGDARVQIVHGGASRTQSVRNGLAAVPTSAEVVCVHDAARPFASVELFQAVVQELSPMVQAVVPALAVVDTVKVIDESTHEVLSTPLRSTLRAVQTPQAFHAAILREAHLAAEQENREGTDDASLVEAIGGYVVVVPGDAMNRKITTPEDFAWAENVIANMQRGNS</sequence>
<comment type="similarity">
    <text evidence="2">Belongs to the IspD/TarI cytidylyltransferase family. IspD subfamily.</text>
</comment>
<dbReference type="PANTHER" id="PTHR32125:SF4">
    <property type="entry name" value="2-C-METHYL-D-ERYTHRITOL 4-PHOSPHATE CYTIDYLYLTRANSFERASE, CHLOROPLASTIC"/>
    <property type="match status" value="1"/>
</dbReference>
<gene>
    <name evidence="7" type="ORF">UFOPK4098_01443</name>
    <name evidence="8" type="ORF">UFOPK4347_00571</name>
</gene>
<keyword evidence="5" id="KW-0548">Nucleotidyltransferase</keyword>
<dbReference type="GO" id="GO:0019288">
    <property type="term" value="P:isopentenyl diphosphate biosynthetic process, methylerythritol 4-phosphate pathway"/>
    <property type="evidence" value="ECO:0007669"/>
    <property type="project" value="UniProtKB-UniPathway"/>
</dbReference>
<dbReference type="Pfam" id="PF01128">
    <property type="entry name" value="IspD"/>
    <property type="match status" value="1"/>
</dbReference>
<keyword evidence="6" id="KW-0414">Isoprene biosynthesis</keyword>
<dbReference type="EMBL" id="CAFBPN010000120">
    <property type="protein sequence ID" value="CAB5029892.1"/>
    <property type="molecule type" value="Genomic_DNA"/>
</dbReference>
<evidence type="ECO:0000256" key="1">
    <source>
        <dbReference type="ARBA" id="ARBA00004787"/>
    </source>
</evidence>
<dbReference type="InterPro" id="IPR029044">
    <property type="entry name" value="Nucleotide-diphossugar_trans"/>
</dbReference>
<accession>A0A6J7RML1</accession>
<dbReference type="CDD" id="cd02516">
    <property type="entry name" value="CDP-ME_synthetase"/>
    <property type="match status" value="1"/>
</dbReference>
<protein>
    <recommendedName>
        <fullName evidence="3">2-C-methyl-D-erythritol 4-phosphate cytidylyltransferase</fullName>
        <ecNumber evidence="3">2.7.7.60</ecNumber>
    </recommendedName>
</protein>